<keyword evidence="1" id="KW-0812">Transmembrane</keyword>
<keyword evidence="1" id="KW-0472">Membrane</keyword>
<proteinExistence type="predicted"/>
<feature type="transmembrane region" description="Helical" evidence="1">
    <location>
        <begin position="260"/>
        <end position="282"/>
    </location>
</feature>
<reference evidence="2" key="1">
    <citation type="submission" date="2021-01" db="EMBL/GenBank/DDBJ databases">
        <authorList>
            <person name="Corre E."/>
            <person name="Pelletier E."/>
            <person name="Niang G."/>
            <person name="Scheremetjew M."/>
            <person name="Finn R."/>
            <person name="Kale V."/>
            <person name="Holt S."/>
            <person name="Cochrane G."/>
            <person name="Meng A."/>
            <person name="Brown T."/>
            <person name="Cohen L."/>
        </authorList>
    </citation>
    <scope>NUCLEOTIDE SEQUENCE</scope>
    <source>
        <strain evidence="2">CCMP3328</strain>
    </source>
</reference>
<evidence type="ECO:0000313" key="2">
    <source>
        <dbReference type="EMBL" id="CAD8332606.1"/>
    </source>
</evidence>
<dbReference type="AlphaFoldDB" id="A0A7R9WR65"/>
<keyword evidence="1" id="KW-1133">Transmembrane helix</keyword>
<sequence length="301" mass="31907">MISSMISSLTCENGNKQKRAMSLLLMFCLSSVALAHGFGSTDITISARQRMASAFPDLRQQHPSVSFVRPSGISQAPATPKASLMAAAVPSGGAGSTVVSMAGSPLLTEASESAEGPSGFTKFIGAIGSLWGTTGVVYILAKAIKRVLPIALEPFTSSAMVLTPFQWSAYALTAAFFAYYEGYKGFQTKFSPLVVKRSLSLVARPDTNIVMKLLQFVLAPLYSMGLFQATKKRAIVSWCVSIGVAGIVAMVKRLSQPWRAIVDGGVVIGLSWGALSIMIIYLHAWFTGTAPPNTDACLPQP</sequence>
<accession>A0A7R9WR65</accession>
<dbReference type="EMBL" id="HBEF01007553">
    <property type="protein sequence ID" value="CAD8332606.1"/>
    <property type="molecule type" value="Transcribed_RNA"/>
</dbReference>
<name>A0A7R9WR65_9STRA</name>
<feature type="transmembrane region" description="Helical" evidence="1">
    <location>
        <begin position="123"/>
        <end position="141"/>
    </location>
</feature>
<organism evidence="2">
    <name type="scientific">Craspedostauros australis</name>
    <dbReference type="NCBI Taxonomy" id="1486917"/>
    <lineage>
        <taxon>Eukaryota</taxon>
        <taxon>Sar</taxon>
        <taxon>Stramenopiles</taxon>
        <taxon>Ochrophyta</taxon>
        <taxon>Bacillariophyta</taxon>
        <taxon>Bacillariophyceae</taxon>
        <taxon>Bacillariophycidae</taxon>
        <taxon>Naviculales</taxon>
        <taxon>Naviculaceae</taxon>
        <taxon>Craspedostauros</taxon>
    </lineage>
</organism>
<gene>
    <name evidence="2" type="ORF">CAUS1442_LOCUS4707</name>
</gene>
<evidence type="ECO:0000256" key="1">
    <source>
        <dbReference type="SAM" id="Phobius"/>
    </source>
</evidence>
<feature type="transmembrane region" description="Helical" evidence="1">
    <location>
        <begin position="161"/>
        <end position="180"/>
    </location>
</feature>
<feature type="transmembrane region" description="Helical" evidence="1">
    <location>
        <begin position="234"/>
        <end position="254"/>
    </location>
</feature>
<protein>
    <submittedName>
        <fullName evidence="2">Uncharacterized protein</fullName>
    </submittedName>
</protein>